<keyword evidence="2" id="KW-1185">Reference proteome</keyword>
<dbReference type="EMBL" id="QKYT01000347">
    <property type="protein sequence ID" value="RIA86752.1"/>
    <property type="molecule type" value="Genomic_DNA"/>
</dbReference>
<gene>
    <name evidence="1" type="ORF">C1645_828827</name>
</gene>
<dbReference type="OrthoDB" id="2420447at2759"/>
<dbReference type="AlphaFoldDB" id="A0A397SM61"/>
<comment type="caution">
    <text evidence="1">The sequence shown here is derived from an EMBL/GenBank/DDBJ whole genome shotgun (WGS) entry which is preliminary data.</text>
</comment>
<evidence type="ECO:0000313" key="1">
    <source>
        <dbReference type="EMBL" id="RIA86752.1"/>
    </source>
</evidence>
<name>A0A397SM61_9GLOM</name>
<sequence length="323" mass="37141">MRLDETLSTTMGNKLIELFKNDEKAFHILYAVSSTRKTRLRSIFKMALRNELFLIYMECLIPMDENRSGCKSTPDTNFIELVKRITKIQSSMSENEFRLEAACLIALEFTAQTCIIRIKSYLGSFEFNTGEIESVFMIAFGDLKEHGKQFVFAIDEASAAAKLFYPYFISGHNGNKYRGLLTPLVVFLYQFQAPAGTSFSLEYGSTIYSDIGKGSITNYLIDFEILTIEMIESYLELISHQLESKFGNIIEKENPYDNIDHHGWKNVMKILFVDCWFFGSYIPSHEINDWERHLIEADIAHLLENNKKSLAIDEPLSVDVVKK</sequence>
<dbReference type="Proteomes" id="UP000265703">
    <property type="component" value="Unassembled WGS sequence"/>
</dbReference>
<protein>
    <submittedName>
        <fullName evidence="1">Uncharacterized protein</fullName>
    </submittedName>
</protein>
<reference evidence="1 2" key="1">
    <citation type="submission" date="2018-06" db="EMBL/GenBank/DDBJ databases">
        <title>Comparative genomics reveals the genomic features of Rhizophagus irregularis, R. cerebriforme, R. diaphanum and Gigaspora rosea, and their symbiotic lifestyle signature.</title>
        <authorList>
            <person name="Morin E."/>
            <person name="San Clemente H."/>
            <person name="Chen E.C.H."/>
            <person name="De La Providencia I."/>
            <person name="Hainaut M."/>
            <person name="Kuo A."/>
            <person name="Kohler A."/>
            <person name="Murat C."/>
            <person name="Tang N."/>
            <person name="Roy S."/>
            <person name="Loubradou J."/>
            <person name="Henrissat B."/>
            <person name="Grigoriev I.V."/>
            <person name="Corradi N."/>
            <person name="Roux C."/>
            <person name="Martin F.M."/>
        </authorList>
    </citation>
    <scope>NUCLEOTIDE SEQUENCE [LARGE SCALE GENOMIC DNA]</scope>
    <source>
        <strain evidence="1 2">DAOM 227022</strain>
    </source>
</reference>
<proteinExistence type="predicted"/>
<accession>A0A397SM61</accession>
<organism evidence="1 2">
    <name type="scientific">Glomus cerebriforme</name>
    <dbReference type="NCBI Taxonomy" id="658196"/>
    <lineage>
        <taxon>Eukaryota</taxon>
        <taxon>Fungi</taxon>
        <taxon>Fungi incertae sedis</taxon>
        <taxon>Mucoromycota</taxon>
        <taxon>Glomeromycotina</taxon>
        <taxon>Glomeromycetes</taxon>
        <taxon>Glomerales</taxon>
        <taxon>Glomeraceae</taxon>
        <taxon>Glomus</taxon>
    </lineage>
</organism>
<evidence type="ECO:0000313" key="2">
    <source>
        <dbReference type="Proteomes" id="UP000265703"/>
    </source>
</evidence>